<dbReference type="AlphaFoldDB" id="A0A0K1EA86"/>
<feature type="signal peptide" evidence="1">
    <location>
        <begin position="1"/>
        <end position="22"/>
    </location>
</feature>
<organism evidence="2 3">
    <name type="scientific">Chondromyces crocatus</name>
    <dbReference type="NCBI Taxonomy" id="52"/>
    <lineage>
        <taxon>Bacteria</taxon>
        <taxon>Pseudomonadati</taxon>
        <taxon>Myxococcota</taxon>
        <taxon>Polyangia</taxon>
        <taxon>Polyangiales</taxon>
        <taxon>Polyangiaceae</taxon>
        <taxon>Chondromyces</taxon>
    </lineage>
</organism>
<dbReference type="Gene3D" id="2.10.70.10">
    <property type="entry name" value="Complement Module, domain 1"/>
    <property type="match status" value="2"/>
</dbReference>
<evidence type="ECO:0008006" key="4">
    <source>
        <dbReference type="Google" id="ProtNLM"/>
    </source>
</evidence>
<dbReference type="Pfam" id="PF23334">
    <property type="entry name" value="VWC2L_2nd"/>
    <property type="match status" value="1"/>
</dbReference>
<dbReference type="OrthoDB" id="5510748at2"/>
<feature type="chain" id="PRO_5005459118" description="VWFC domain-containing protein" evidence="1">
    <location>
        <begin position="23"/>
        <end position="196"/>
    </location>
</feature>
<keyword evidence="1" id="KW-0732">Signal</keyword>
<proteinExistence type="predicted"/>
<evidence type="ECO:0000313" key="3">
    <source>
        <dbReference type="Proteomes" id="UP000067626"/>
    </source>
</evidence>
<dbReference type="RefSeq" id="WP_050429858.1">
    <property type="nucleotide sequence ID" value="NZ_CP012159.1"/>
</dbReference>
<dbReference type="Proteomes" id="UP000067626">
    <property type="component" value="Chromosome"/>
</dbReference>
<dbReference type="KEGG" id="ccro:CMC5_016390"/>
<dbReference type="SUPFAM" id="SSF57603">
    <property type="entry name" value="FnI-like domain"/>
    <property type="match status" value="1"/>
</dbReference>
<evidence type="ECO:0000256" key="1">
    <source>
        <dbReference type="SAM" id="SignalP"/>
    </source>
</evidence>
<evidence type="ECO:0000313" key="2">
    <source>
        <dbReference type="EMBL" id="AKT37498.1"/>
    </source>
</evidence>
<reference evidence="2 3" key="1">
    <citation type="submission" date="2015-07" db="EMBL/GenBank/DDBJ databases">
        <title>Genome analysis of myxobacterium Chondromyces crocatus Cm c5 reveals a high potential for natural compound synthesis and the genetic basis for the loss of fruiting body formation.</title>
        <authorList>
            <person name="Zaburannyi N."/>
            <person name="Bunk B."/>
            <person name="Maier J."/>
            <person name="Overmann J."/>
            <person name="Mueller R."/>
        </authorList>
    </citation>
    <scope>NUCLEOTIDE SEQUENCE [LARGE SCALE GENOMIC DNA]</scope>
    <source>
        <strain evidence="2 3">Cm c5</strain>
    </source>
</reference>
<accession>A0A0K1EA86</accession>
<keyword evidence="3" id="KW-1185">Reference proteome</keyword>
<gene>
    <name evidence="2" type="ORF">CMC5_016390</name>
</gene>
<dbReference type="EMBL" id="CP012159">
    <property type="protein sequence ID" value="AKT37498.1"/>
    <property type="molecule type" value="Genomic_DNA"/>
</dbReference>
<sequence length="196" mass="21000">MNALSFSFLRSSLLAMAVAAPAALTGCIVVSDDGGATCTYDGTTYEVGDEFPAASTGDGCTGSCTCTAQGETVCSVPTCVSVCEYEGQTYTQGDRFSAKDSCNTCWCDTNGRVMCTTIGCECYPESEWWRDYASESSEQCEQIDYTCPENTESFDNSCGCGCAQSTECEQSYDCRPPADCNIEELQAQCPYSEIQS</sequence>
<protein>
    <recommendedName>
        <fullName evidence="4">VWFC domain-containing protein</fullName>
    </recommendedName>
</protein>
<name>A0A0K1EA86_CHOCO</name>